<gene>
    <name evidence="1" type="ORF">GLOINDRAFT_97042</name>
</gene>
<reference evidence="1" key="1">
    <citation type="submission" date="2013-07" db="EMBL/GenBank/DDBJ databases">
        <title>The genome of an arbuscular mycorrhizal fungus provides insights into the evolution of the oldest plant symbiosis.</title>
        <authorList>
            <consortium name="DOE Joint Genome Institute"/>
            <person name="Tisserant E."/>
            <person name="Malbreil M."/>
            <person name="Kuo A."/>
            <person name="Kohler A."/>
            <person name="Symeonidi A."/>
            <person name="Balestrini R."/>
            <person name="Charron P."/>
            <person name="Duensing N."/>
            <person name="Frei-dit-Frey N."/>
            <person name="Gianinazzi-Pearson V."/>
            <person name="Gilbert B."/>
            <person name="Handa Y."/>
            <person name="Hijri M."/>
            <person name="Kaul R."/>
            <person name="Kawaguchi M."/>
            <person name="Krajinski F."/>
            <person name="Lammers P."/>
            <person name="Lapierre D."/>
            <person name="Masclaux F.G."/>
            <person name="Murat C."/>
            <person name="Morin E."/>
            <person name="Ndikumana S."/>
            <person name="Pagni M."/>
            <person name="Petitpierre D."/>
            <person name="Requena N."/>
            <person name="Rosikiewicz P."/>
            <person name="Riley R."/>
            <person name="Saito K."/>
            <person name="San Clemente H."/>
            <person name="Shapiro H."/>
            <person name="van Tuinen D."/>
            <person name="Becard G."/>
            <person name="Bonfante P."/>
            <person name="Paszkowski U."/>
            <person name="Shachar-Hill Y."/>
            <person name="Young J.P."/>
            <person name="Sanders I.R."/>
            <person name="Henrissat B."/>
            <person name="Rensing S.A."/>
            <person name="Grigoriev I.V."/>
            <person name="Corradi N."/>
            <person name="Roux C."/>
            <person name="Martin F."/>
        </authorList>
    </citation>
    <scope>NUCLEOTIDE SEQUENCE</scope>
    <source>
        <strain evidence="1">DAOM 197198</strain>
    </source>
</reference>
<sequence length="180" mass="21390">MCSFPRADGNYIPPYGFSSFSPDDYVFNNKVPQVAKRSISERLDEFKKKAYDFESVRAAKNGTSVKKLRLRDIQKQSLTDINNAFHEHMSEFRKRARQMKEFTDRFPIACQHMKADLLQDSYNVDFSMTSDDAKEVKTHHNKRTVNNNYNLDFSYSKPDEKRQRHHDKRIFDPHDAFKYF</sequence>
<dbReference type="AlphaFoldDB" id="U9TUD3"/>
<name>U9TUD3_RHIID</name>
<dbReference type="HOGENOM" id="CLU_1496988_0_0_1"/>
<protein>
    <submittedName>
        <fullName evidence="1">Uncharacterized protein</fullName>
    </submittedName>
</protein>
<organism evidence="1">
    <name type="scientific">Rhizophagus irregularis (strain DAOM 181602 / DAOM 197198 / MUCL 43194)</name>
    <name type="common">Arbuscular mycorrhizal fungus</name>
    <name type="synonym">Glomus intraradices</name>
    <dbReference type="NCBI Taxonomy" id="747089"/>
    <lineage>
        <taxon>Eukaryota</taxon>
        <taxon>Fungi</taxon>
        <taxon>Fungi incertae sedis</taxon>
        <taxon>Mucoromycota</taxon>
        <taxon>Glomeromycotina</taxon>
        <taxon>Glomeromycetes</taxon>
        <taxon>Glomerales</taxon>
        <taxon>Glomeraceae</taxon>
        <taxon>Rhizophagus</taxon>
    </lineage>
</organism>
<dbReference type="EMBL" id="KI286473">
    <property type="protein sequence ID" value="ESA11007.1"/>
    <property type="molecule type" value="Genomic_DNA"/>
</dbReference>
<proteinExistence type="predicted"/>
<evidence type="ECO:0000313" key="1">
    <source>
        <dbReference type="EMBL" id="ESA11007.1"/>
    </source>
</evidence>
<dbReference type="VEuPathDB" id="FungiDB:RhiirFUN_021572"/>
<accession>U9TUD3</accession>